<dbReference type="SUPFAM" id="SSF88946">
    <property type="entry name" value="Sigma2 domain of RNA polymerase sigma factors"/>
    <property type="match status" value="1"/>
</dbReference>
<dbReference type="EMBL" id="VORB01000004">
    <property type="protein sequence ID" value="TXC81544.1"/>
    <property type="molecule type" value="Genomic_DNA"/>
</dbReference>
<sequence length="198" mass="23306">MVKNGLKKQEEWHLIDLARNKSDEQAFAEIFARYKGYVFHLVLQMIRDHDIAEDLLIEIFTKAFSKLHTFQPRSSFSSWLATIAKNHTLDYLRKKRPKKVSLDAALDTDDDAPFLELKDENPIAIDQMIIKERNNKLRRIVETLKPKYRTLIELRYYQELSYDEIAQKLNIPLGTVKAQLFRARDLLSQIVKSNTELK</sequence>
<keyword evidence="8" id="KW-1185">Reference proteome</keyword>
<reference evidence="7 8" key="1">
    <citation type="submission" date="2019-08" db="EMBL/GenBank/DDBJ databases">
        <title>Genome of Luteibaculum oceani JCM 18817.</title>
        <authorList>
            <person name="Bowman J.P."/>
        </authorList>
    </citation>
    <scope>NUCLEOTIDE SEQUENCE [LARGE SCALE GENOMIC DNA]</scope>
    <source>
        <strain evidence="7 8">JCM 18817</strain>
    </source>
</reference>
<protein>
    <submittedName>
        <fullName evidence="7">Sigma-70 family RNA polymerase sigma factor</fullName>
    </submittedName>
</protein>
<dbReference type="Pfam" id="PF08281">
    <property type="entry name" value="Sigma70_r4_2"/>
    <property type="match status" value="1"/>
</dbReference>
<dbReference type="InterPro" id="IPR036388">
    <property type="entry name" value="WH-like_DNA-bd_sf"/>
</dbReference>
<dbReference type="CDD" id="cd06171">
    <property type="entry name" value="Sigma70_r4"/>
    <property type="match status" value="1"/>
</dbReference>
<dbReference type="PANTHER" id="PTHR43133:SF51">
    <property type="entry name" value="RNA POLYMERASE SIGMA FACTOR"/>
    <property type="match status" value="1"/>
</dbReference>
<accession>A0A5C6V9Y4</accession>
<dbReference type="InterPro" id="IPR013324">
    <property type="entry name" value="RNA_pol_sigma_r3/r4-like"/>
</dbReference>
<dbReference type="GO" id="GO:0006352">
    <property type="term" value="P:DNA-templated transcription initiation"/>
    <property type="evidence" value="ECO:0007669"/>
    <property type="project" value="InterPro"/>
</dbReference>
<dbReference type="NCBIfam" id="TIGR02937">
    <property type="entry name" value="sigma70-ECF"/>
    <property type="match status" value="1"/>
</dbReference>
<dbReference type="InterPro" id="IPR007627">
    <property type="entry name" value="RNA_pol_sigma70_r2"/>
</dbReference>
<evidence type="ECO:0000256" key="2">
    <source>
        <dbReference type="ARBA" id="ARBA00023015"/>
    </source>
</evidence>
<keyword evidence="3" id="KW-0731">Sigma factor</keyword>
<organism evidence="7 8">
    <name type="scientific">Luteibaculum oceani</name>
    <dbReference type="NCBI Taxonomy" id="1294296"/>
    <lineage>
        <taxon>Bacteria</taxon>
        <taxon>Pseudomonadati</taxon>
        <taxon>Bacteroidota</taxon>
        <taxon>Flavobacteriia</taxon>
        <taxon>Flavobacteriales</taxon>
        <taxon>Luteibaculaceae</taxon>
        <taxon>Luteibaculum</taxon>
    </lineage>
</organism>
<dbReference type="InterPro" id="IPR013325">
    <property type="entry name" value="RNA_pol_sigma_r2"/>
</dbReference>
<dbReference type="InterPro" id="IPR039425">
    <property type="entry name" value="RNA_pol_sigma-70-like"/>
</dbReference>
<name>A0A5C6V9Y4_9FLAO</name>
<dbReference type="GO" id="GO:0003677">
    <property type="term" value="F:DNA binding"/>
    <property type="evidence" value="ECO:0007669"/>
    <property type="project" value="InterPro"/>
</dbReference>
<dbReference type="AlphaFoldDB" id="A0A5C6V9Y4"/>
<evidence type="ECO:0000259" key="6">
    <source>
        <dbReference type="Pfam" id="PF08281"/>
    </source>
</evidence>
<evidence type="ECO:0000256" key="1">
    <source>
        <dbReference type="ARBA" id="ARBA00010641"/>
    </source>
</evidence>
<dbReference type="PANTHER" id="PTHR43133">
    <property type="entry name" value="RNA POLYMERASE ECF-TYPE SIGMA FACTO"/>
    <property type="match status" value="1"/>
</dbReference>
<dbReference type="Pfam" id="PF04542">
    <property type="entry name" value="Sigma70_r2"/>
    <property type="match status" value="1"/>
</dbReference>
<feature type="domain" description="RNA polymerase sigma factor 70 region 4 type 2" evidence="6">
    <location>
        <begin position="136"/>
        <end position="185"/>
    </location>
</feature>
<dbReference type="Gene3D" id="1.10.10.10">
    <property type="entry name" value="Winged helix-like DNA-binding domain superfamily/Winged helix DNA-binding domain"/>
    <property type="match status" value="1"/>
</dbReference>
<dbReference type="Proteomes" id="UP000321168">
    <property type="component" value="Unassembled WGS sequence"/>
</dbReference>
<keyword evidence="2" id="KW-0805">Transcription regulation</keyword>
<gene>
    <name evidence="7" type="ORF">FRX97_05925</name>
</gene>
<dbReference type="OrthoDB" id="9785675at2"/>
<dbReference type="GO" id="GO:0016987">
    <property type="term" value="F:sigma factor activity"/>
    <property type="evidence" value="ECO:0007669"/>
    <property type="project" value="UniProtKB-KW"/>
</dbReference>
<feature type="domain" description="RNA polymerase sigma-70 region 2" evidence="5">
    <location>
        <begin position="31"/>
        <end position="96"/>
    </location>
</feature>
<comment type="similarity">
    <text evidence="1">Belongs to the sigma-70 factor family. ECF subfamily.</text>
</comment>
<comment type="caution">
    <text evidence="7">The sequence shown here is derived from an EMBL/GenBank/DDBJ whole genome shotgun (WGS) entry which is preliminary data.</text>
</comment>
<evidence type="ECO:0000256" key="3">
    <source>
        <dbReference type="ARBA" id="ARBA00023082"/>
    </source>
</evidence>
<dbReference type="Gene3D" id="1.10.1740.10">
    <property type="match status" value="1"/>
</dbReference>
<keyword evidence="4" id="KW-0804">Transcription</keyword>
<proteinExistence type="inferred from homology"/>
<dbReference type="InterPro" id="IPR013249">
    <property type="entry name" value="RNA_pol_sigma70_r4_t2"/>
</dbReference>
<evidence type="ECO:0000313" key="7">
    <source>
        <dbReference type="EMBL" id="TXC81544.1"/>
    </source>
</evidence>
<evidence type="ECO:0000313" key="8">
    <source>
        <dbReference type="Proteomes" id="UP000321168"/>
    </source>
</evidence>
<dbReference type="InterPro" id="IPR014284">
    <property type="entry name" value="RNA_pol_sigma-70_dom"/>
</dbReference>
<evidence type="ECO:0000256" key="4">
    <source>
        <dbReference type="ARBA" id="ARBA00023163"/>
    </source>
</evidence>
<evidence type="ECO:0000259" key="5">
    <source>
        <dbReference type="Pfam" id="PF04542"/>
    </source>
</evidence>
<dbReference type="SUPFAM" id="SSF88659">
    <property type="entry name" value="Sigma3 and sigma4 domains of RNA polymerase sigma factors"/>
    <property type="match status" value="1"/>
</dbReference>